<keyword evidence="3" id="KW-1185">Reference proteome</keyword>
<dbReference type="AlphaFoldDB" id="A0AA86NVC1"/>
<comment type="caution">
    <text evidence="1">The sequence shown here is derived from an EMBL/GenBank/DDBJ whole genome shotgun (WGS) entry which is preliminary data.</text>
</comment>
<accession>A0AA86NVC1</accession>
<proteinExistence type="predicted"/>
<evidence type="ECO:0000313" key="3">
    <source>
        <dbReference type="Proteomes" id="UP001642409"/>
    </source>
</evidence>
<gene>
    <name evidence="1" type="ORF">HINF_LOCUS13956</name>
    <name evidence="2" type="ORF">HINF_LOCUS26814</name>
</gene>
<evidence type="ECO:0000313" key="1">
    <source>
        <dbReference type="EMBL" id="CAI9926311.1"/>
    </source>
</evidence>
<organism evidence="1">
    <name type="scientific">Hexamita inflata</name>
    <dbReference type="NCBI Taxonomy" id="28002"/>
    <lineage>
        <taxon>Eukaryota</taxon>
        <taxon>Metamonada</taxon>
        <taxon>Diplomonadida</taxon>
        <taxon>Hexamitidae</taxon>
        <taxon>Hexamitinae</taxon>
        <taxon>Hexamita</taxon>
    </lineage>
</organism>
<protein>
    <submittedName>
        <fullName evidence="2">Hypothetical_protein</fullName>
    </submittedName>
</protein>
<evidence type="ECO:0000313" key="2">
    <source>
        <dbReference type="EMBL" id="CAL6019157.1"/>
    </source>
</evidence>
<reference evidence="1" key="1">
    <citation type="submission" date="2023-06" db="EMBL/GenBank/DDBJ databases">
        <authorList>
            <person name="Kurt Z."/>
        </authorList>
    </citation>
    <scope>NUCLEOTIDE SEQUENCE</scope>
</reference>
<sequence>MPKYSAEYVTQKFDSVVHGIFNTERIVNAPRPKIQPFRGTSAQPLRVNANGTKIYSFLSLNDQIGKTAPILNPLREETKEPEKIQMERENINVADQMSALYKKLGIE</sequence>
<reference evidence="2 3" key="2">
    <citation type="submission" date="2024-07" db="EMBL/GenBank/DDBJ databases">
        <authorList>
            <person name="Akdeniz Z."/>
        </authorList>
    </citation>
    <scope>NUCLEOTIDE SEQUENCE [LARGE SCALE GENOMIC DNA]</scope>
</reference>
<dbReference type="EMBL" id="CAXDID020000082">
    <property type="protein sequence ID" value="CAL6019157.1"/>
    <property type="molecule type" value="Genomic_DNA"/>
</dbReference>
<dbReference type="Proteomes" id="UP001642409">
    <property type="component" value="Unassembled WGS sequence"/>
</dbReference>
<dbReference type="EMBL" id="CATOUU010000367">
    <property type="protein sequence ID" value="CAI9926311.1"/>
    <property type="molecule type" value="Genomic_DNA"/>
</dbReference>
<name>A0AA86NVC1_9EUKA</name>